<evidence type="ECO:0000313" key="4">
    <source>
        <dbReference type="EMBL" id="MBP0685112.1"/>
    </source>
</evidence>
<evidence type="ECO:0000313" key="7">
    <source>
        <dbReference type="EMBL" id="VCU50941.1"/>
    </source>
</evidence>
<evidence type="ECO:0000313" key="6">
    <source>
        <dbReference type="EMBL" id="REQ50809.1"/>
    </source>
</evidence>
<dbReference type="EMBL" id="QTBD01000163">
    <property type="protein sequence ID" value="REQ50809.1"/>
    <property type="molecule type" value="Genomic_DNA"/>
</dbReference>
<evidence type="ECO:0000313" key="12">
    <source>
        <dbReference type="Proteomes" id="UP000300237"/>
    </source>
</evidence>
<evidence type="ECO:0000313" key="10">
    <source>
        <dbReference type="Proteomes" id="UP000189452"/>
    </source>
</evidence>
<protein>
    <submittedName>
        <fullName evidence="6">DUF2742 domain-containing protein</fullName>
    </submittedName>
    <submittedName>
        <fullName evidence="2">PhiRv2 prophage protein</fullName>
    </submittedName>
</protein>
<reference evidence="6 11" key="4">
    <citation type="journal article" date="2017" name="N. Engl. J. Med.">
        <title>Transmission of Extensively Drug-Resistant Tuberculosis in South Africa.</title>
        <authorList>
            <person name="Shah N.S."/>
            <person name="Auld S.C."/>
            <person name="Brust J.C."/>
            <person name="Mathema B."/>
            <person name="Ismail N."/>
            <person name="Moodley P."/>
            <person name="Mlisana K."/>
            <person name="Allana S."/>
            <person name="Campbell A."/>
            <person name="Mthiyane T."/>
            <person name="Morris N."/>
            <person name="Mpangase P."/>
            <person name="van der Meulen H."/>
            <person name="Omar S.V."/>
            <person name="Brown T.S."/>
            <person name="Narechania A."/>
            <person name="Shaskina E."/>
            <person name="Kapwata T."/>
            <person name="Kreiswirth B."/>
            <person name="Gandhi N.R."/>
        </authorList>
    </citation>
    <scope>NUCLEOTIDE SEQUENCE [LARGE SCALE GENOMIC DNA]</scope>
    <source>
        <strain evidence="6 11">32301_S10</strain>
    </source>
</reference>
<dbReference type="Proteomes" id="UP000050139">
    <property type="component" value="Unassembled WGS sequence"/>
</dbReference>
<organism evidence="6 11">
    <name type="scientific">Mycobacterium tuberculosis</name>
    <dbReference type="NCBI Taxonomy" id="1773"/>
    <lineage>
        <taxon>Bacteria</taxon>
        <taxon>Bacillati</taxon>
        <taxon>Actinomycetota</taxon>
        <taxon>Actinomycetes</taxon>
        <taxon>Mycobacteriales</taxon>
        <taxon>Mycobacteriaceae</taxon>
        <taxon>Mycobacterium</taxon>
        <taxon>Mycobacterium tuberculosis complex</taxon>
    </lineage>
</organism>
<reference evidence="3 9" key="2">
    <citation type="submission" date="2015-03" db="EMBL/GenBank/DDBJ databases">
        <authorList>
            <consortium name="Pathogen Informatics"/>
            <person name="Murphy D."/>
        </authorList>
    </citation>
    <scope>NUCLEOTIDE SEQUENCE [LARGE SCALE GENOMIC DNA]</scope>
    <source>
        <strain evidence="3 9">0268S</strain>
    </source>
</reference>
<reference evidence="5 10" key="5">
    <citation type="submission" date="2017-02" db="EMBL/GenBank/DDBJ databases">
        <title>Protein polymorphisms may explain contrasting epidemiological fitness of two variants of a multidrug-resistant Mycobacterium tuberculosis strain.</title>
        <authorList>
            <person name="Bigi M.M."/>
            <person name="Lopez B."/>
            <person name="Blanco F.C."/>
            <person name="Sasiain M.C."/>
            <person name="De La Barrera S."/>
            <person name="Ritacco V."/>
            <person name="Bigi F."/>
            <person name="Soria M.A."/>
        </authorList>
    </citation>
    <scope>NUCLEOTIDE SEQUENCE [LARGE SCALE GENOMIC DNA]</scope>
    <source>
        <strain evidence="5 10">6548</strain>
    </source>
</reference>
<dbReference type="EMBL" id="JAGIZI010000039">
    <property type="protein sequence ID" value="MBP0685112.1"/>
    <property type="molecule type" value="Genomic_DNA"/>
</dbReference>
<dbReference type="Pfam" id="PF10888">
    <property type="entry name" value="DUF2742"/>
    <property type="match status" value="1"/>
</dbReference>
<dbReference type="Proteomes" id="UP000300237">
    <property type="component" value="Chromosome"/>
</dbReference>
<feature type="region of interest" description="Disordered" evidence="1">
    <location>
        <begin position="1"/>
        <end position="34"/>
    </location>
</feature>
<dbReference type="Proteomes" id="UP000671119">
    <property type="component" value="Unassembled WGS sequence"/>
</dbReference>
<name>A0A045IG68_MYCTX</name>
<evidence type="ECO:0000313" key="9">
    <source>
        <dbReference type="Proteomes" id="UP000050139"/>
    </source>
</evidence>
<evidence type="ECO:0000313" key="5">
    <source>
        <dbReference type="EMBL" id="OMH60601.1"/>
    </source>
</evidence>
<evidence type="ECO:0000256" key="1">
    <source>
        <dbReference type="SAM" id="MobiDB-lite"/>
    </source>
</evidence>
<dbReference type="Proteomes" id="UP000189452">
    <property type="component" value="Chromosome"/>
</dbReference>
<sequence length="130" mass="14047">MTAVGGSPPTRRCPATEDRAPATVATPSSTDPTASRAVSWWSVHEYVAPTLAAAVEWPMAGTPAWCDLDDTDPVKWAAICDAARHWALRVETCQAASAEASRDVSAAADWPAVSREIQRRRDAYIRRVVV</sequence>
<dbReference type="AlphaFoldDB" id="A0A045IG68"/>
<proteinExistence type="predicted"/>
<evidence type="ECO:0000313" key="8">
    <source>
        <dbReference type="Proteomes" id="UP000048948"/>
    </source>
</evidence>
<gene>
    <name evidence="5" type="ORF">A4S10_02785</name>
    <name evidence="7" type="ORF">DKC2_2797</name>
    <name evidence="6" type="ORF">DSJ38_13935</name>
    <name evidence="2" type="ORF">ERS027646_03824</name>
    <name evidence="3" type="ORF">ERS094118_03775</name>
    <name evidence="4" type="ORF">J8J21_18795</name>
</gene>
<accession>A0A045IG68</accession>
<evidence type="ECO:0000313" key="11">
    <source>
        <dbReference type="Proteomes" id="UP000256381"/>
    </source>
</evidence>
<dbReference type="Proteomes" id="UP000048948">
    <property type="component" value="Unassembled WGS sequence"/>
</dbReference>
<reference evidence="5 10" key="3">
    <citation type="submission" date="2016-04" db="EMBL/GenBank/DDBJ databases">
        <authorList>
            <person name="Bigi M."/>
            <person name="Bigi F."/>
            <person name="Soria M.A."/>
        </authorList>
    </citation>
    <scope>NUCLEOTIDE SEQUENCE [LARGE SCALE GENOMIC DNA]</scope>
    <source>
        <strain evidence="5 10">6548</strain>
    </source>
</reference>
<dbReference type="EMBL" id="COPH01000039">
    <property type="protein sequence ID" value="CLW98705.1"/>
    <property type="molecule type" value="Genomic_DNA"/>
</dbReference>
<dbReference type="EMBL" id="LWDQ01000001">
    <property type="protein sequence ID" value="OMH60601.1"/>
    <property type="molecule type" value="Genomic_DNA"/>
</dbReference>
<evidence type="ECO:0000313" key="2">
    <source>
        <dbReference type="EMBL" id="CKT57496.1"/>
    </source>
</evidence>
<reference evidence="2 8" key="1">
    <citation type="submission" date="2015-03" db="EMBL/GenBank/DDBJ databases">
        <authorList>
            <consortium name="Pathogen Informatics"/>
        </authorList>
    </citation>
    <scope>NUCLEOTIDE SEQUENCE [LARGE SCALE GENOMIC DNA]</scope>
    <source>
        <strain evidence="2 8">Bir 172</strain>
    </source>
</reference>
<evidence type="ECO:0000313" key="3">
    <source>
        <dbReference type="EMBL" id="CLW98705.1"/>
    </source>
</evidence>
<dbReference type="EMBL" id="CNGE01000984">
    <property type="protein sequence ID" value="CKT57496.1"/>
    <property type="molecule type" value="Genomic_DNA"/>
</dbReference>
<reference evidence="6" key="6">
    <citation type="submission" date="2018-07" db="EMBL/GenBank/DDBJ databases">
        <authorList>
            <person name="Shah S."/>
            <person name="Brown T."/>
            <person name="Auld S."/>
            <person name="Bratton K."/>
            <person name="Narechania A."/>
            <person name="Mathema B."/>
            <person name="Gandhi N."/>
        </authorList>
    </citation>
    <scope>NUCLEOTIDE SEQUENCE</scope>
    <source>
        <strain evidence="6">32301_S10</strain>
    </source>
</reference>
<dbReference type="Proteomes" id="UP000256381">
    <property type="component" value="Unassembled WGS sequence"/>
</dbReference>
<reference evidence="7 12" key="7">
    <citation type="submission" date="2018-08" db="EMBL/GenBank/DDBJ databases">
        <authorList>
            <person name="Fokvardsen B D."/>
            <person name="Norman A."/>
        </authorList>
    </citation>
    <scope>NUCLEOTIDE SEQUENCE [LARGE SCALE GENOMIC DNA]</scope>
    <source>
        <strain evidence="7 12">DKC2</strain>
    </source>
</reference>
<dbReference type="InterPro" id="IPR024384">
    <property type="entry name" value="DUF2742"/>
</dbReference>
<dbReference type="EMBL" id="LR027516">
    <property type="protein sequence ID" value="VCU50941.1"/>
    <property type="molecule type" value="Genomic_DNA"/>
</dbReference>
<dbReference type="OMA" id="WCSLAHE"/>
<dbReference type="RefSeq" id="WP_003899417.1">
    <property type="nucleotide sequence ID" value="NZ_AP017901.1"/>
</dbReference>
<evidence type="ECO:0000313" key="13">
    <source>
        <dbReference type="Proteomes" id="UP000671119"/>
    </source>
</evidence>
<reference evidence="4 13" key="8">
    <citation type="submission" date="2021-03" db="EMBL/GenBank/DDBJ databases">
        <title>Whole Genome Sequencing of Mycobacterium tuberculosis clinical isolates from Arunachal Pradesh, India.</title>
        <authorList>
            <person name="Singh S."/>
            <person name="Mudliar S.R."/>
            <person name="Kulsum U."/>
            <person name="Rufai S.B."/>
            <person name="Singh P.K."/>
            <person name="Umpo M."/>
            <person name="Nyori M."/>
        </authorList>
    </citation>
    <scope>NUCLEOTIDE SEQUENCE [LARGE SCALE GENOMIC DNA]</scope>
    <source>
        <strain evidence="4 13">OMICS/BPL/0142/20/SP</strain>
    </source>
</reference>